<evidence type="ECO:0000256" key="2">
    <source>
        <dbReference type="ARBA" id="ARBA00022448"/>
    </source>
</evidence>
<dbReference type="Gene3D" id="1.20.1250.20">
    <property type="entry name" value="MFS general substrate transporter like domains"/>
    <property type="match status" value="1"/>
</dbReference>
<evidence type="ECO:0000256" key="5">
    <source>
        <dbReference type="ARBA" id="ARBA00022989"/>
    </source>
</evidence>
<keyword evidence="2" id="KW-0813">Transport</keyword>
<evidence type="ECO:0000313" key="9">
    <source>
        <dbReference type="Proteomes" id="UP000185426"/>
    </source>
</evidence>
<feature type="transmembrane region" description="Helical" evidence="7">
    <location>
        <begin position="238"/>
        <end position="261"/>
    </location>
</feature>
<dbReference type="PANTHER" id="PTHR23517">
    <property type="entry name" value="RESISTANCE PROTEIN MDTM, PUTATIVE-RELATED-RELATED"/>
    <property type="match status" value="1"/>
</dbReference>
<dbReference type="EMBL" id="CP015607">
    <property type="protein sequence ID" value="APT46382.1"/>
    <property type="molecule type" value="Genomic_DNA"/>
</dbReference>
<feature type="transmembrane region" description="Helical" evidence="7">
    <location>
        <begin position="12"/>
        <end position="33"/>
    </location>
</feature>
<dbReference type="AlphaFoldDB" id="A0A1L6ZIT7"/>
<comment type="subcellular location">
    <subcellularLocation>
        <location evidence="1">Cell membrane</location>
        <topology evidence="1">Multi-pass membrane protein</topology>
    </subcellularLocation>
</comment>
<reference evidence="8 9" key="1">
    <citation type="submission" date="2016-05" db="EMBL/GenBank/DDBJ databases">
        <title>Complete Genome and Methylome Analysis of Psychrotrophic Bacterial Isolates from Antarctic Lake Untersee.</title>
        <authorList>
            <person name="Fomenkov A."/>
            <person name="Akimov V.N."/>
            <person name="Vasilyeva L.V."/>
            <person name="Andersen D."/>
            <person name="Vincze T."/>
            <person name="Roberts R.J."/>
        </authorList>
    </citation>
    <scope>NUCLEOTIDE SEQUENCE [LARGE SCALE GENOMIC DNA]</scope>
    <source>
        <strain evidence="8 9">U14-5</strain>
    </source>
</reference>
<name>A0A1L6ZIT7_BACIA</name>
<organism evidence="8 9">
    <name type="scientific">Bacillus safensis</name>
    <dbReference type="NCBI Taxonomy" id="561879"/>
    <lineage>
        <taxon>Bacteria</taxon>
        <taxon>Bacillati</taxon>
        <taxon>Bacillota</taxon>
        <taxon>Bacilli</taxon>
        <taxon>Bacillales</taxon>
        <taxon>Bacillaceae</taxon>
        <taxon>Bacillus</taxon>
    </lineage>
</organism>
<evidence type="ECO:0000256" key="4">
    <source>
        <dbReference type="ARBA" id="ARBA00022692"/>
    </source>
</evidence>
<dbReference type="InterPro" id="IPR036259">
    <property type="entry name" value="MFS_trans_sf"/>
</dbReference>
<evidence type="ECO:0000256" key="1">
    <source>
        <dbReference type="ARBA" id="ARBA00004651"/>
    </source>
</evidence>
<feature type="transmembrane region" description="Helical" evidence="7">
    <location>
        <begin position="136"/>
        <end position="157"/>
    </location>
</feature>
<feature type="transmembrane region" description="Helical" evidence="7">
    <location>
        <begin position="306"/>
        <end position="329"/>
    </location>
</feature>
<dbReference type="Proteomes" id="UP000185426">
    <property type="component" value="Chromosome"/>
</dbReference>
<evidence type="ECO:0000256" key="6">
    <source>
        <dbReference type="ARBA" id="ARBA00023136"/>
    </source>
</evidence>
<keyword evidence="4 7" id="KW-0812">Transmembrane</keyword>
<dbReference type="PANTHER" id="PTHR23517:SF3">
    <property type="entry name" value="INTEGRAL MEMBRANE TRANSPORT PROTEIN"/>
    <property type="match status" value="1"/>
</dbReference>
<keyword evidence="6 7" id="KW-0472">Membrane</keyword>
<keyword evidence="3" id="KW-1003">Cell membrane</keyword>
<sequence length="400" mass="44655">MDHRQKQVVSISLITAFALIGDSMLYIVLPIYWKEIGLSSIWEVGLLLSINRFIRIPLTPVVWWLYRFVPMKTGVLIAILIASVTTVLYGVSGFWLLLICRCAWGLAWTLLRMSGMRLIAEMEESSQGHYTGIYNGLYRLGSLFGMLFGGIFASLIGFQSMTLVFGLLTLVGIIFYVSLDEIEKGEEGQVYQVIKQRWLARDVVKVLMTGMLIALVIQGLFASTLSHVIEARIGHGEFALFGFVIGASALSGIIQALRWGWEPFVAPKTGRWFDGLVMKERTLCWMFLSFGGLSLLAVMLKVSGWFLVMLLLIQLLSTILTTLTDTLAFQKASAQTDKNRFLASYSFVQDMGAALGPLCGYTMIQFFGSSSVFWLMLIISLLLVSMWARGRELHVTSDPA</sequence>
<feature type="transmembrane region" description="Helical" evidence="7">
    <location>
        <begin position="370"/>
        <end position="388"/>
    </location>
</feature>
<dbReference type="SUPFAM" id="SSF103473">
    <property type="entry name" value="MFS general substrate transporter"/>
    <property type="match status" value="1"/>
</dbReference>
<accession>A0A1L6ZIT7</accession>
<evidence type="ECO:0000256" key="3">
    <source>
        <dbReference type="ARBA" id="ARBA00022475"/>
    </source>
</evidence>
<dbReference type="GO" id="GO:0005886">
    <property type="term" value="C:plasma membrane"/>
    <property type="evidence" value="ECO:0007669"/>
    <property type="project" value="UniProtKB-SubCell"/>
</dbReference>
<dbReference type="RefSeq" id="WP_075622509.1">
    <property type="nucleotide sequence ID" value="NZ_CP015607.1"/>
</dbReference>
<dbReference type="Pfam" id="PF07690">
    <property type="entry name" value="MFS_1"/>
    <property type="match status" value="1"/>
</dbReference>
<feature type="transmembrane region" description="Helical" evidence="7">
    <location>
        <begin position="203"/>
        <end position="226"/>
    </location>
</feature>
<feature type="transmembrane region" description="Helical" evidence="7">
    <location>
        <begin position="282"/>
        <end position="300"/>
    </location>
</feature>
<keyword evidence="5 7" id="KW-1133">Transmembrane helix</keyword>
<dbReference type="GO" id="GO:0022857">
    <property type="term" value="F:transmembrane transporter activity"/>
    <property type="evidence" value="ECO:0007669"/>
    <property type="project" value="InterPro"/>
</dbReference>
<feature type="transmembrane region" description="Helical" evidence="7">
    <location>
        <begin position="163"/>
        <end position="182"/>
    </location>
</feature>
<dbReference type="InterPro" id="IPR011701">
    <property type="entry name" value="MFS"/>
</dbReference>
<protein>
    <submittedName>
        <fullName evidence="8">MFS transporter</fullName>
    </submittedName>
</protein>
<feature type="transmembrane region" description="Helical" evidence="7">
    <location>
        <begin position="73"/>
        <end position="89"/>
    </location>
</feature>
<evidence type="ECO:0000256" key="7">
    <source>
        <dbReference type="SAM" id="Phobius"/>
    </source>
</evidence>
<evidence type="ECO:0000313" key="8">
    <source>
        <dbReference type="EMBL" id="APT46382.1"/>
    </source>
</evidence>
<proteinExistence type="predicted"/>
<gene>
    <name evidence="8" type="ORF">BSA145_11185</name>
</gene>
<dbReference type="InterPro" id="IPR050171">
    <property type="entry name" value="MFS_Transporters"/>
</dbReference>